<dbReference type="Pfam" id="PF00063">
    <property type="entry name" value="Myosin_head"/>
    <property type="match status" value="1"/>
</dbReference>
<evidence type="ECO:0000256" key="1">
    <source>
        <dbReference type="ARBA" id="ARBA00022737"/>
    </source>
</evidence>
<dbReference type="InterPro" id="IPR036961">
    <property type="entry name" value="Kinesin_motor_dom_sf"/>
</dbReference>
<accession>A0A0V0Q788</accession>
<organism evidence="10 11">
    <name type="scientific">Pseudocohnilembus persalinus</name>
    <name type="common">Ciliate</name>
    <dbReference type="NCBI Taxonomy" id="266149"/>
    <lineage>
        <taxon>Eukaryota</taxon>
        <taxon>Sar</taxon>
        <taxon>Alveolata</taxon>
        <taxon>Ciliophora</taxon>
        <taxon>Intramacronucleata</taxon>
        <taxon>Oligohymenophorea</taxon>
        <taxon>Scuticociliatia</taxon>
        <taxon>Philasterida</taxon>
        <taxon>Pseudocohnilembidae</taxon>
        <taxon>Pseudocohnilembus</taxon>
    </lineage>
</organism>
<keyword evidence="1" id="KW-0677">Repeat</keyword>
<dbReference type="SMART" id="SM00242">
    <property type="entry name" value="MYSc"/>
    <property type="match status" value="1"/>
</dbReference>
<dbReference type="Proteomes" id="UP000054937">
    <property type="component" value="Unassembled WGS sequence"/>
</dbReference>
<evidence type="ECO:0000256" key="4">
    <source>
        <dbReference type="ARBA" id="ARBA00023123"/>
    </source>
</evidence>
<feature type="binding site" evidence="8">
    <location>
        <begin position="182"/>
        <end position="189"/>
    </location>
    <ligand>
        <name>ATP</name>
        <dbReference type="ChEBI" id="CHEBI:30616"/>
    </ligand>
</feature>
<keyword evidence="5 8" id="KW-0505">Motor protein</keyword>
<dbReference type="Gene3D" id="1.20.58.530">
    <property type="match status" value="1"/>
</dbReference>
<protein>
    <submittedName>
        <fullName evidence="10">Regulator of chromosome condensation 1/beta-lactamase-inhibitor protein II</fullName>
    </submittedName>
</protein>
<dbReference type="GO" id="GO:0005737">
    <property type="term" value="C:cytoplasm"/>
    <property type="evidence" value="ECO:0007669"/>
    <property type="project" value="TreeGrafter"/>
</dbReference>
<keyword evidence="2 8" id="KW-0547">Nucleotide-binding</keyword>
<comment type="similarity">
    <text evidence="8">Belongs to the TRAFAC class myosin-kinesin ATPase superfamily. Myosin family.</text>
</comment>
<dbReference type="SUPFAM" id="SSF52540">
    <property type="entry name" value="P-loop containing nucleoside triphosphate hydrolases"/>
    <property type="match status" value="1"/>
</dbReference>
<feature type="region of interest" description="Actin-binding" evidence="8">
    <location>
        <begin position="674"/>
        <end position="696"/>
    </location>
</feature>
<dbReference type="PRINTS" id="PR00193">
    <property type="entry name" value="MYOSINHEAVY"/>
</dbReference>
<dbReference type="GO" id="GO:0016459">
    <property type="term" value="C:myosin complex"/>
    <property type="evidence" value="ECO:0007669"/>
    <property type="project" value="UniProtKB-KW"/>
</dbReference>
<evidence type="ECO:0000259" key="9">
    <source>
        <dbReference type="PROSITE" id="PS51456"/>
    </source>
</evidence>
<keyword evidence="6 8" id="KW-0009">Actin-binding</keyword>
<dbReference type="OMA" id="MQSDFEN"/>
<keyword evidence="11" id="KW-1185">Reference proteome</keyword>
<dbReference type="PROSITE" id="PS50096">
    <property type="entry name" value="IQ"/>
    <property type="match status" value="2"/>
</dbReference>
<reference evidence="10 11" key="1">
    <citation type="journal article" date="2015" name="Sci. Rep.">
        <title>Genome of the facultative scuticociliatosis pathogen Pseudocohnilembus persalinus provides insight into its virulence through horizontal gene transfer.</title>
        <authorList>
            <person name="Xiong J."/>
            <person name="Wang G."/>
            <person name="Cheng J."/>
            <person name="Tian M."/>
            <person name="Pan X."/>
            <person name="Warren A."/>
            <person name="Jiang C."/>
            <person name="Yuan D."/>
            <person name="Miao W."/>
        </authorList>
    </citation>
    <scope>NUCLEOTIDE SEQUENCE [LARGE SCALE GENOMIC DNA]</scope>
    <source>
        <strain evidence="10">36N120E</strain>
    </source>
</reference>
<dbReference type="SMART" id="SM00015">
    <property type="entry name" value="IQ"/>
    <property type="match status" value="3"/>
</dbReference>
<dbReference type="GO" id="GO:0000146">
    <property type="term" value="F:microfilament motor activity"/>
    <property type="evidence" value="ECO:0007669"/>
    <property type="project" value="TreeGrafter"/>
</dbReference>
<dbReference type="PANTHER" id="PTHR13140:SF706">
    <property type="entry name" value="DILUTE CLASS UNCONVENTIONAL MYOSIN, ISOFORM C"/>
    <property type="match status" value="1"/>
</dbReference>
<evidence type="ECO:0000256" key="3">
    <source>
        <dbReference type="ARBA" id="ARBA00022840"/>
    </source>
</evidence>
<feature type="repeat" description="RCC1" evidence="7">
    <location>
        <begin position="1225"/>
        <end position="1279"/>
    </location>
</feature>
<dbReference type="EMBL" id="LDAU01000276">
    <property type="protein sequence ID" value="KRW98093.1"/>
    <property type="molecule type" value="Genomic_DNA"/>
</dbReference>
<evidence type="ECO:0000256" key="2">
    <source>
        <dbReference type="ARBA" id="ARBA00022741"/>
    </source>
</evidence>
<keyword evidence="3 8" id="KW-0067">ATP-binding</keyword>
<evidence type="ECO:0000256" key="6">
    <source>
        <dbReference type="ARBA" id="ARBA00023203"/>
    </source>
</evidence>
<dbReference type="Pfam" id="PF00612">
    <property type="entry name" value="IQ"/>
    <property type="match status" value="3"/>
</dbReference>
<dbReference type="Gene3D" id="1.20.5.190">
    <property type="match status" value="2"/>
</dbReference>
<evidence type="ECO:0000256" key="8">
    <source>
        <dbReference type="PROSITE-ProRule" id="PRU00782"/>
    </source>
</evidence>
<dbReference type="CDD" id="cd23766">
    <property type="entry name" value="IQCG"/>
    <property type="match status" value="1"/>
</dbReference>
<dbReference type="SUPFAM" id="SSF50985">
    <property type="entry name" value="RCC1/BLIP-II"/>
    <property type="match status" value="1"/>
</dbReference>
<feature type="repeat" description="RCC1" evidence="7">
    <location>
        <begin position="1175"/>
        <end position="1224"/>
    </location>
</feature>
<dbReference type="Pfam" id="PF25390">
    <property type="entry name" value="WD40_RLD"/>
    <property type="match status" value="1"/>
</dbReference>
<comment type="caution">
    <text evidence="10">The sequence shown here is derived from an EMBL/GenBank/DDBJ whole genome shotgun (WGS) entry which is preliminary data.</text>
</comment>
<dbReference type="InterPro" id="IPR001609">
    <property type="entry name" value="Myosin_head_motor_dom-like"/>
</dbReference>
<dbReference type="PANTHER" id="PTHR13140">
    <property type="entry name" value="MYOSIN"/>
    <property type="match status" value="1"/>
</dbReference>
<dbReference type="FunCoup" id="A0A0V0Q788">
    <property type="interactions" value="5"/>
</dbReference>
<feature type="repeat" description="RCC1" evidence="7">
    <location>
        <begin position="1020"/>
        <end position="1068"/>
    </location>
</feature>
<dbReference type="InterPro" id="IPR009091">
    <property type="entry name" value="RCC1/BLIP-II"/>
</dbReference>
<evidence type="ECO:0000313" key="10">
    <source>
        <dbReference type="EMBL" id="KRW98093.1"/>
    </source>
</evidence>
<dbReference type="PROSITE" id="PS51456">
    <property type="entry name" value="MYOSIN_MOTOR"/>
    <property type="match status" value="1"/>
</dbReference>
<dbReference type="InterPro" id="IPR027417">
    <property type="entry name" value="P-loop_NTPase"/>
</dbReference>
<dbReference type="Gene3D" id="1.20.120.720">
    <property type="entry name" value="Myosin VI head, motor domain, U50 subdomain"/>
    <property type="match status" value="1"/>
</dbReference>
<dbReference type="InterPro" id="IPR000408">
    <property type="entry name" value="Reg_chr_condens"/>
</dbReference>
<feature type="repeat" description="RCC1" evidence="7">
    <location>
        <begin position="1069"/>
        <end position="1118"/>
    </location>
</feature>
<dbReference type="GO" id="GO:0007015">
    <property type="term" value="P:actin filament organization"/>
    <property type="evidence" value="ECO:0007669"/>
    <property type="project" value="TreeGrafter"/>
</dbReference>
<name>A0A0V0Q788_PSEPJ</name>
<sequence length="1480" mass="174617">MSYNHIKKVTEQDIKAAQTWVAVKQPCWVQIEIANEQSLFHKGRIIEWDQKSHEILVELKKGQEKKILVTNLYQRTENLNNQTIEDMVSMEILNEPEIINNLQERFFQRKIYSYVGPTLVVMNPFKKVDELYSNEVKLHYFKQIIKERMGLKSLEPHVYGLTASAYINLFENQKKQAIVISGESGAGKTINAKDCMEYITQIAQFEISHDNQNQECNQDGKISIEQKILNCNPILEAFGNAKTVKNDNSSRFGKYVKLIINCESKHIESAQIKNYLLEKARITKLGKKERNFHIFYHFLFGASEEDLQKFGIQKYQNKNDLKIYNYLKQSNTYTVKTIDDESLYKEVIESFNVLGFSQIEIESIFKIISAILFIGNLDFDDTTKTNTEPCSIKQNEEFLNICNLLGINDNEFKSSILIKERKMPGGKIIHSPQDYEKCIEQKDSISKLLYETLFNWIVQKLNQTLKPENEEQEENEQNHIGLLDIYGFEVFEINGFEQFFINYTNEQLAKLYIKYVFEQEMQIFQEEGLQQYLKPCFFSDNQNIIDVLDKPPNGIFPLLDDQCTTSFNTDESFLNKMRQVMKNQQEEIKFPKIGNKFIIIHSAKDVEYTCEGFLSKNMDEIQDSVIQSFKNSENSLVNSFFNDQSENEDSSDNIKQKRKNPKEKFLGYKFKKEMQVLTEELMSSECHFIRCVKSNDDKEQFKFWQKMCLSQIRYLGVLETIKVRKTSYPIRKQYKYFFKRYSFLSDVRTPFQELALQQDQDFKKLSQEAYKSYQLKKEFIKQKKSAVKIQKWWRRYLKRKHTSLMRKEDISFEQSWKQLEEFRLQKMNQAATKIQAYYKGYIYRKKNPEIVRKIKYAGKQKLYNKCATIIQKYWRGYYCRICKYIDQQSQILNGQNDSFNSQDSVGDIIKDNEYQNQIKNPHLLYTPQKQNGQKNKLIQEQPENLTYFDNLHQTILQNKIYLFGFVSDLQFTSDPSEIYLNAEKWSDNLRKIQMKNYHHQNYMQQVQVQEACTMVINSNHKIQGYGLNDSGQLGKINEKTENEIQLDQNEDIYMIAQGRNHTLYINTEGQLYGWGLNDKLQLGIKEQPFIETPTKIPFKSKFKYVACRQNLSYAIDYDGMVYRFGHEKNQIKKTKILYFKPPELPENLPNQLIKKVFIDKIVCGYDFSIFLTNYGGLFSQGNNEVGQLGLQDENYRQNPQQIELNCYITDISCGFKHTLAKSTNGTIYSWGWNDSGQLGQTSINDFLNEPTPIEFAQSRKDSFLQVTCTHSGSFILTDQCKIIFFGTCGKYQNIYDPIEYNYFEQLPQFNEQYFIPVRILGSWSLTASILTVTYAFTKNWNDESGQFLKNKKLMNILTQKWVEKNINTVKPPYIDSMKNVISYLNMKCPDLKIAQQLSKPVPKQKYHQNYNQLLEQRKKQYKERVNVNYNLSSPQLMKYLTNQQRRILQQQQQIIDKEGLEFFDDNNNITNETLDDILQY</sequence>
<dbReference type="Gene3D" id="1.10.10.820">
    <property type="match status" value="1"/>
</dbReference>
<feature type="domain" description="Myosin motor" evidence="9">
    <location>
        <begin position="82"/>
        <end position="800"/>
    </location>
</feature>
<proteinExistence type="inferred from homology"/>
<dbReference type="InterPro" id="IPR000048">
    <property type="entry name" value="IQ_motif_EF-hand-BS"/>
</dbReference>
<dbReference type="CDD" id="cd23767">
    <property type="entry name" value="IQCD"/>
    <property type="match status" value="2"/>
</dbReference>
<evidence type="ECO:0000256" key="5">
    <source>
        <dbReference type="ARBA" id="ARBA00023175"/>
    </source>
</evidence>
<dbReference type="GO" id="GO:0005524">
    <property type="term" value="F:ATP binding"/>
    <property type="evidence" value="ECO:0007669"/>
    <property type="project" value="UniProtKB-UniRule"/>
</dbReference>
<dbReference type="GO" id="GO:0051015">
    <property type="term" value="F:actin filament binding"/>
    <property type="evidence" value="ECO:0007669"/>
    <property type="project" value="TreeGrafter"/>
</dbReference>
<dbReference type="PROSITE" id="PS50012">
    <property type="entry name" value="RCC1_3"/>
    <property type="match status" value="4"/>
</dbReference>
<dbReference type="Gene3D" id="2.130.10.30">
    <property type="entry name" value="Regulator of chromosome condensation 1/beta-lactamase-inhibitor protein II"/>
    <property type="match status" value="2"/>
</dbReference>
<evidence type="ECO:0000256" key="7">
    <source>
        <dbReference type="PROSITE-ProRule" id="PRU00235"/>
    </source>
</evidence>
<dbReference type="OrthoDB" id="287394at2759"/>
<dbReference type="InterPro" id="IPR058923">
    <property type="entry name" value="RCC1-like_dom"/>
</dbReference>
<dbReference type="Gene3D" id="3.40.850.10">
    <property type="entry name" value="Kinesin motor domain"/>
    <property type="match status" value="1"/>
</dbReference>
<dbReference type="InParanoid" id="A0A0V0Q788"/>
<keyword evidence="4 8" id="KW-0518">Myosin</keyword>
<dbReference type="GO" id="GO:0016020">
    <property type="term" value="C:membrane"/>
    <property type="evidence" value="ECO:0007669"/>
    <property type="project" value="TreeGrafter"/>
</dbReference>
<evidence type="ECO:0000313" key="11">
    <source>
        <dbReference type="Proteomes" id="UP000054937"/>
    </source>
</evidence>
<gene>
    <name evidence="10" type="ORF">PPERSA_03052</name>
</gene>